<name>A0ABS3KAS8_9PROT</name>
<dbReference type="RefSeq" id="WP_207445704.1">
    <property type="nucleotide sequence ID" value="NZ_CP061091.1"/>
</dbReference>
<dbReference type="EMBL" id="JACTNF010000004">
    <property type="protein sequence ID" value="MBO1074117.1"/>
    <property type="molecule type" value="Genomic_DNA"/>
</dbReference>
<accession>A0ABS3KAS8</accession>
<reference evidence="1 2" key="1">
    <citation type="submission" date="2020-09" db="EMBL/GenBank/DDBJ databases">
        <title>Roseomonas.</title>
        <authorList>
            <person name="Zhu W."/>
        </authorList>
    </citation>
    <scope>NUCLEOTIDE SEQUENCE [LARGE SCALE GENOMIC DNA]</scope>
    <source>
        <strain evidence="1 2">1311</strain>
    </source>
</reference>
<keyword evidence="2" id="KW-1185">Reference proteome</keyword>
<comment type="caution">
    <text evidence="1">The sequence shown here is derived from an EMBL/GenBank/DDBJ whole genome shotgun (WGS) entry which is preliminary data.</text>
</comment>
<dbReference type="Proteomes" id="UP001518990">
    <property type="component" value="Unassembled WGS sequence"/>
</dbReference>
<proteinExistence type="predicted"/>
<protein>
    <recommendedName>
        <fullName evidence="3">Porin</fullName>
    </recommendedName>
</protein>
<organism evidence="1 2">
    <name type="scientific">Roseomonas marmotae</name>
    <dbReference type="NCBI Taxonomy" id="2768161"/>
    <lineage>
        <taxon>Bacteria</taxon>
        <taxon>Pseudomonadati</taxon>
        <taxon>Pseudomonadota</taxon>
        <taxon>Alphaproteobacteria</taxon>
        <taxon>Acetobacterales</taxon>
        <taxon>Roseomonadaceae</taxon>
        <taxon>Roseomonas</taxon>
    </lineage>
</organism>
<evidence type="ECO:0000313" key="1">
    <source>
        <dbReference type="EMBL" id="MBO1074117.1"/>
    </source>
</evidence>
<evidence type="ECO:0000313" key="2">
    <source>
        <dbReference type="Proteomes" id="UP001518990"/>
    </source>
</evidence>
<evidence type="ECO:0008006" key="3">
    <source>
        <dbReference type="Google" id="ProtNLM"/>
    </source>
</evidence>
<sequence length="397" mass="43891">MPDSQSLLPGRLAMAFCVALLPGMALGQEAFRFEDVEFEAELNLDHVGRAGSRSAFTELYVDKLELTGRFVLPAGFSIQGVFDFGRVDRPEDGSDRIFHAHAAWVDQLFLRWDAGPLRLFAGKIHPRFGFAWDRAPDIYGDDIADTYELTEKIGAGARLSLSDLTGTTERIGDHSLQIEVFHADTSALSSSLLARRWPVETALLDPLSGETVTDTRFAARNRRAFGGADNRRGYRSLVLSLEGEQVPLPWGRLTYNLGWSLRRAGLDSLEAGTAAAERGYVAGLAMEIELPREVVLQPLAEWVRQENADGIRGIRRDVVTLGAEVTRGPVSLSYVHAWLKDRGGEPESARLNTVSIAYELESLVPWLKGVDALIGWRHLLEEGETSDTIGAQIAWRF</sequence>
<gene>
    <name evidence="1" type="ORF">IAI60_05800</name>
</gene>